<proteinExistence type="predicted"/>
<evidence type="ECO:0000313" key="1">
    <source>
        <dbReference type="EMBL" id="AXY55299.1"/>
    </source>
</evidence>
<dbReference type="Proteomes" id="UP000263753">
    <property type="component" value="Chromosome"/>
</dbReference>
<evidence type="ECO:0000313" key="2">
    <source>
        <dbReference type="Proteomes" id="UP000263753"/>
    </source>
</evidence>
<sequence>MSDFSNITVTENEDGQLSLSVAGKPISEKYGVTFEPGIVDELKALVSGQSLKLFDQFIFSHTDLNFEHSYRYVTSMIREEDENYRVATSFVYRITAESQEPFEHVITRQGQPMSPQDIHEFIQAHMLKSLNDYTDLAYAY</sequence>
<dbReference type="RefSeq" id="WP_087512916.1">
    <property type="nucleotide sequence ID" value="NZ_CP032134.1"/>
</dbReference>
<dbReference type="EMBL" id="CP032134">
    <property type="protein sequence ID" value="AXY55299.1"/>
    <property type="molecule type" value="Genomic_DNA"/>
</dbReference>
<accession>A0A3B7LXW9</accession>
<gene>
    <name evidence="1" type="ORF">CDG60_00975</name>
</gene>
<dbReference type="KEGG" id="achi:CDG60_00975"/>
<protein>
    <submittedName>
        <fullName evidence="1">Uncharacterized protein</fullName>
    </submittedName>
</protein>
<dbReference type="AlphaFoldDB" id="A0A3B7LXW9"/>
<name>A0A3B7LXW9_9GAMM</name>
<reference evidence="2" key="1">
    <citation type="submission" date="2018-09" db="EMBL/GenBank/DDBJ databases">
        <title>The complete genome of Acinetobacter sp. strain WCHAc010005.</title>
        <authorList>
            <person name="Hu Y."/>
            <person name="Long H."/>
            <person name="Feng Y."/>
            <person name="Zong Z."/>
        </authorList>
    </citation>
    <scope>NUCLEOTIDE SEQUENCE [LARGE SCALE GENOMIC DNA]</scope>
    <source>
        <strain evidence="2">WCHAc010005</strain>
    </source>
</reference>
<organism evidence="1 2">
    <name type="scientific">Acinetobacter chinensis</name>
    <dbReference type="NCBI Taxonomy" id="2004650"/>
    <lineage>
        <taxon>Bacteria</taxon>
        <taxon>Pseudomonadati</taxon>
        <taxon>Pseudomonadota</taxon>
        <taxon>Gammaproteobacteria</taxon>
        <taxon>Moraxellales</taxon>
        <taxon>Moraxellaceae</taxon>
        <taxon>Acinetobacter</taxon>
    </lineage>
</organism>